<organism evidence="1 2">
    <name type="scientific">Arabis alpina</name>
    <name type="common">Alpine rock-cress</name>
    <dbReference type="NCBI Taxonomy" id="50452"/>
    <lineage>
        <taxon>Eukaryota</taxon>
        <taxon>Viridiplantae</taxon>
        <taxon>Streptophyta</taxon>
        <taxon>Embryophyta</taxon>
        <taxon>Tracheophyta</taxon>
        <taxon>Spermatophyta</taxon>
        <taxon>Magnoliopsida</taxon>
        <taxon>eudicotyledons</taxon>
        <taxon>Gunneridae</taxon>
        <taxon>Pentapetalae</taxon>
        <taxon>rosids</taxon>
        <taxon>malvids</taxon>
        <taxon>Brassicales</taxon>
        <taxon>Brassicaceae</taxon>
        <taxon>Arabideae</taxon>
        <taxon>Arabis</taxon>
    </lineage>
</organism>
<reference evidence="2" key="1">
    <citation type="journal article" date="2015" name="Nat. Plants">
        <title>Genome expansion of Arabis alpina linked with retrotransposition and reduced symmetric DNA methylation.</title>
        <authorList>
            <person name="Willing E.M."/>
            <person name="Rawat V."/>
            <person name="Mandakova T."/>
            <person name="Maumus F."/>
            <person name="James G.V."/>
            <person name="Nordstroem K.J."/>
            <person name="Becker C."/>
            <person name="Warthmann N."/>
            <person name="Chica C."/>
            <person name="Szarzynska B."/>
            <person name="Zytnicki M."/>
            <person name="Albani M.C."/>
            <person name="Kiefer C."/>
            <person name="Bergonzi S."/>
            <person name="Castaings L."/>
            <person name="Mateos J.L."/>
            <person name="Berns M.C."/>
            <person name="Bujdoso N."/>
            <person name="Piofczyk T."/>
            <person name="de Lorenzo L."/>
            <person name="Barrero-Sicilia C."/>
            <person name="Mateos I."/>
            <person name="Piednoel M."/>
            <person name="Hagmann J."/>
            <person name="Chen-Min-Tao R."/>
            <person name="Iglesias-Fernandez R."/>
            <person name="Schuster S.C."/>
            <person name="Alonso-Blanco C."/>
            <person name="Roudier F."/>
            <person name="Carbonero P."/>
            <person name="Paz-Ares J."/>
            <person name="Davis S.J."/>
            <person name="Pecinka A."/>
            <person name="Quesneville H."/>
            <person name="Colot V."/>
            <person name="Lysak M.A."/>
            <person name="Weigel D."/>
            <person name="Coupland G."/>
            <person name="Schneeberger K."/>
        </authorList>
    </citation>
    <scope>NUCLEOTIDE SEQUENCE [LARGE SCALE GENOMIC DNA]</scope>
    <source>
        <strain evidence="2">cv. Pajares</strain>
    </source>
</reference>
<feature type="non-terminal residue" evidence="1">
    <location>
        <position position="68"/>
    </location>
</feature>
<dbReference type="Gramene" id="KFK24174">
    <property type="protein sequence ID" value="KFK24174"/>
    <property type="gene ID" value="AALP_AAs49602U000100"/>
</dbReference>
<accession>A0A087G2S2</accession>
<sequence>MVSLLLACTRKTSDPDKCSTGLTSLKRHQTVPHGLKNKGWFLRFMFTIGSIVRLVWNTIVDTLLLFAT</sequence>
<gene>
    <name evidence="1" type="ORF">AALP_AAs49602U000100</name>
</gene>
<proteinExistence type="predicted"/>
<evidence type="ECO:0000313" key="2">
    <source>
        <dbReference type="Proteomes" id="UP000029120"/>
    </source>
</evidence>
<dbReference type="AlphaFoldDB" id="A0A087G2S2"/>
<evidence type="ECO:0000313" key="1">
    <source>
        <dbReference type="EMBL" id="KFK24174.1"/>
    </source>
</evidence>
<protein>
    <submittedName>
        <fullName evidence="1">Uncharacterized protein</fullName>
    </submittedName>
</protein>
<name>A0A087G2S2_ARAAL</name>
<dbReference type="Proteomes" id="UP000029120">
    <property type="component" value="Unassembled WGS sequence"/>
</dbReference>
<dbReference type="EMBL" id="KL971358">
    <property type="protein sequence ID" value="KFK24174.1"/>
    <property type="molecule type" value="Genomic_DNA"/>
</dbReference>
<keyword evidence="2" id="KW-1185">Reference proteome</keyword>